<accession>A0ABR4SM95</accession>
<proteinExistence type="predicted"/>
<dbReference type="Proteomes" id="UP000030182">
    <property type="component" value="Unassembled WGS sequence"/>
</dbReference>
<dbReference type="EMBL" id="JDRS01000005">
    <property type="protein sequence ID" value="KDS93718.1"/>
    <property type="molecule type" value="Genomic_DNA"/>
</dbReference>
<feature type="region of interest" description="Disordered" evidence="1">
    <location>
        <begin position="49"/>
        <end position="82"/>
    </location>
</feature>
<evidence type="ECO:0000313" key="2">
    <source>
        <dbReference type="EMBL" id="KDS93718.1"/>
    </source>
</evidence>
<keyword evidence="3" id="KW-1185">Reference proteome</keyword>
<evidence type="ECO:0000313" key="3">
    <source>
        <dbReference type="Proteomes" id="UP000030182"/>
    </source>
</evidence>
<organism evidence="2 3">
    <name type="scientific">Dermabacter hominis 1368</name>
    <dbReference type="NCBI Taxonomy" id="1450519"/>
    <lineage>
        <taxon>Bacteria</taxon>
        <taxon>Bacillati</taxon>
        <taxon>Actinomycetota</taxon>
        <taxon>Actinomycetes</taxon>
        <taxon>Micrococcales</taxon>
        <taxon>Dermabacteraceae</taxon>
        <taxon>Dermabacter</taxon>
    </lineage>
</organism>
<comment type="caution">
    <text evidence="2">The sequence shown here is derived from an EMBL/GenBank/DDBJ whole genome shotgun (WGS) entry which is preliminary data.</text>
</comment>
<gene>
    <name evidence="2" type="ORF">DHOM_04610</name>
</gene>
<name>A0ABR4SM95_9MICO</name>
<protein>
    <submittedName>
        <fullName evidence="2">Uncharacterized protein</fullName>
    </submittedName>
</protein>
<evidence type="ECO:0000256" key="1">
    <source>
        <dbReference type="SAM" id="MobiDB-lite"/>
    </source>
</evidence>
<reference evidence="2 3" key="1">
    <citation type="submission" date="2014-01" db="EMBL/GenBank/DDBJ databases">
        <title>Draft genome sequence of the multidrug-resistant clinical isolate Dermabacter hominis 1368.</title>
        <authorList>
            <person name="Albersmeier A."/>
            <person name="Bomholt C."/>
            <person name="Glaub A."/>
            <person name="Ruckert C."/>
            <person name="Soriano F."/>
            <person name="Fernandez-Natal I."/>
            <person name="Tauch A."/>
        </authorList>
    </citation>
    <scope>NUCLEOTIDE SEQUENCE [LARGE SCALE GENOMIC DNA]</scope>
    <source>
        <strain evidence="2 3">1368</strain>
    </source>
</reference>
<sequence>MSLVTVFSGEFSVGGGAWQPIDGTVQVRSEPKWMYSDLRQARLVGDEEPTEYLGIPQRGKETLGPLNPDAEKKTLTKPRKKN</sequence>